<evidence type="ECO:0000256" key="3">
    <source>
        <dbReference type="ARBA" id="ARBA00022692"/>
    </source>
</evidence>
<feature type="repeat" description="Cys-rich GLG1" evidence="10">
    <location>
        <begin position="1018"/>
        <end position="1078"/>
    </location>
</feature>
<evidence type="ECO:0000256" key="5">
    <source>
        <dbReference type="ARBA" id="ARBA00022737"/>
    </source>
</evidence>
<keyword evidence="6 11" id="KW-1133">Transmembrane helix</keyword>
<keyword evidence="5" id="KW-0677">Repeat</keyword>
<keyword evidence="13" id="KW-1185">Reference proteome</keyword>
<feature type="repeat" description="Cys-rich GLG1" evidence="10">
    <location>
        <begin position="582"/>
        <end position="643"/>
    </location>
</feature>
<feature type="repeat" description="Cys-rich GLG1" evidence="10">
    <location>
        <begin position="959"/>
        <end position="1016"/>
    </location>
</feature>
<dbReference type="Pfam" id="PF00839">
    <property type="entry name" value="Cys_rich_FGFR"/>
    <property type="match status" value="15"/>
</dbReference>
<organism evidence="12 13">
    <name type="scientific">Clavelina lepadiformis</name>
    <name type="common">Light-bulb sea squirt</name>
    <name type="synonym">Ascidia lepadiformis</name>
    <dbReference type="NCBI Taxonomy" id="159417"/>
    <lineage>
        <taxon>Eukaryota</taxon>
        <taxon>Metazoa</taxon>
        <taxon>Chordata</taxon>
        <taxon>Tunicata</taxon>
        <taxon>Ascidiacea</taxon>
        <taxon>Aplousobranchia</taxon>
        <taxon>Clavelinidae</taxon>
        <taxon>Clavelina</taxon>
    </lineage>
</organism>
<proteinExistence type="predicted"/>
<name>A0ABP0GXR1_CLALP</name>
<feature type="repeat" description="Cys-rich GLG1" evidence="10">
    <location>
        <begin position="373"/>
        <end position="433"/>
    </location>
</feature>
<evidence type="ECO:0000313" key="12">
    <source>
        <dbReference type="EMBL" id="CAK8696357.1"/>
    </source>
</evidence>
<keyword evidence="3 11" id="KW-0812">Transmembrane</keyword>
<keyword evidence="8" id="KW-0325">Glycoprotein</keyword>
<reference evidence="12 13" key="1">
    <citation type="submission" date="2024-02" db="EMBL/GenBank/DDBJ databases">
        <authorList>
            <person name="Daric V."/>
            <person name="Darras S."/>
        </authorList>
    </citation>
    <scope>NUCLEOTIDE SEQUENCE [LARGE SCALE GENOMIC DNA]</scope>
</reference>
<sequence length="1154" mass="131803">MDQQKKIHASITNHIKLNQNDPSIHVDRGNVPLVVGDEVTPGERRSSQKYNIQQQPKTYVKKTKLKAGLIADSEECAEDVLRLCRGRHLKTNLDVLNCLVNEREDQEDLSEDCHQLIWNYKLNVTTSVKFAAIAKEVCKKDLANMEACAKYVVTDGKLISCLIDNLDAINSDTCNTFLRKIETVMFSDYRLICDFISDCREDVNTLKCGNADDGGIDPDAPHSQGKVVDCLEKQYARGHTISDKCEKQIRRLAELSADDFHLDRHLYFECREDREKICGHVEAGEGRVYKCLFDHKFDRLMSQGCRDALKIRQEFIMEKDYKASYGIQEACAEDIRRGKCMQYAKSMNNDNDEAIGLSSIMLCLENQKLSGAPITEQCDDQLVDFRQMLFEDFGISPELAHKCQHEIQNYCGTRLEKDGGTMHCLLRAAQKENSLSPSCQEEVMNLIKESEVGQDYRMDPVLTRACNEVIQLRCNNYEGGDPMVLSCLMDHLYSSDMTTNCKQKLLELQYFISRDFMVDPIFNENCREDAKRLCFVELGGGAGGLENNEPEKMPFSLVMSCFHNHMPVISNGSYNDGNKEKLISVECEEEVRRILRQRALDYNLNPTLEENCRSDLGQLCSEELRIESGKEFICLQDHYEELRPQCKVVVQQLTQMEGDDAGDLENILISECQPMLDEFCKHLLDEADEGRVMQCLIDNKEYMSSKPCVAGVTHFQLIEMKDYKFSLKFLKACQQDVTSYCRDSVKTKADVVKCLSENIRNAVLRKTESPISSACMEEVNVDSLTMHKNIELNPELKTSCQHDIDKYCHNIKSGSAKVIECLRENQVDLSSPCHLHLYNFEKEESINPKLDFSLMRTCKADIKQHCMDSLQLGDPQSVVECLLNLKSKLTQKCRFVVNEREKEMFSDISLNPDLMDNCDNDIKLFCNAESDSVENMHKKGEDPHGIIYACLKKHFRTQELSDSCYNHLLFVMKEQEKDYALDPQLTLNCIRSITSLCHPDNGNVVECLKKQYYDNALSNDEKCMVEVARLLAEGKSDIMADPVLHQACVEDLAKFCYNIPEGHGRLITCLLRVSNDGKSHISRDCEEEIKSRKAMWEVASKDIKGIGDVAQHIIESEHSSYILSLFFLIILFLLVIGIMCGRFTKRVSQERKTR</sequence>
<evidence type="ECO:0000256" key="10">
    <source>
        <dbReference type="PROSITE-ProRule" id="PRU00622"/>
    </source>
</evidence>
<dbReference type="PANTHER" id="PTHR11884:SF1">
    <property type="entry name" value="GOLGI APPARATUS PROTEIN 1"/>
    <property type="match status" value="1"/>
</dbReference>
<protein>
    <recommendedName>
        <fullName evidence="2">Golgi apparatus protein 1</fullName>
    </recommendedName>
</protein>
<comment type="caution">
    <text evidence="12">The sequence shown here is derived from an EMBL/GenBank/DDBJ whole genome shotgun (WGS) entry which is preliminary data.</text>
</comment>
<gene>
    <name evidence="12" type="ORF">CVLEPA_LOCUS29514</name>
</gene>
<dbReference type="InterPro" id="IPR017873">
    <property type="entry name" value="Cys-rich_GLG1_repeat_euk"/>
</dbReference>
<evidence type="ECO:0000256" key="8">
    <source>
        <dbReference type="ARBA" id="ARBA00023180"/>
    </source>
</evidence>
<feature type="repeat" description="Cys-rich GLG1" evidence="10">
    <location>
        <begin position="434"/>
        <end position="496"/>
    </location>
</feature>
<dbReference type="EMBL" id="CAWYQH010000152">
    <property type="protein sequence ID" value="CAK8696357.1"/>
    <property type="molecule type" value="Genomic_DNA"/>
</dbReference>
<evidence type="ECO:0000256" key="11">
    <source>
        <dbReference type="SAM" id="Phobius"/>
    </source>
</evidence>
<evidence type="ECO:0000256" key="7">
    <source>
        <dbReference type="ARBA" id="ARBA00023136"/>
    </source>
</evidence>
<evidence type="ECO:0000256" key="2">
    <source>
        <dbReference type="ARBA" id="ARBA00018563"/>
    </source>
</evidence>
<comment type="subcellular location">
    <subcellularLocation>
        <location evidence="9">Golgi outpost</location>
    </subcellularLocation>
    <subcellularLocation>
        <location evidence="1">Membrane</location>
        <topology evidence="1">Single-pass type I membrane protein</topology>
    </subcellularLocation>
</comment>
<feature type="repeat" description="Cys-rich GLG1" evidence="10">
    <location>
        <begin position="703"/>
        <end position="763"/>
    </location>
</feature>
<dbReference type="Proteomes" id="UP001642483">
    <property type="component" value="Unassembled WGS sequence"/>
</dbReference>
<feature type="repeat" description="Cys-rich GLG1" evidence="10">
    <location>
        <begin position="240"/>
        <end position="300"/>
    </location>
</feature>
<evidence type="ECO:0000256" key="4">
    <source>
        <dbReference type="ARBA" id="ARBA00022729"/>
    </source>
</evidence>
<dbReference type="PROSITE" id="PS51289">
    <property type="entry name" value="GLG1_C_RICH"/>
    <property type="match status" value="8"/>
</dbReference>
<dbReference type="PANTHER" id="PTHR11884">
    <property type="entry name" value="SELECTIN LIGAND RELATED"/>
    <property type="match status" value="1"/>
</dbReference>
<evidence type="ECO:0000313" key="13">
    <source>
        <dbReference type="Proteomes" id="UP001642483"/>
    </source>
</evidence>
<feature type="transmembrane region" description="Helical" evidence="11">
    <location>
        <begin position="1121"/>
        <end position="1144"/>
    </location>
</feature>
<keyword evidence="4" id="KW-0732">Signal</keyword>
<dbReference type="InterPro" id="IPR001893">
    <property type="entry name" value="Cys-rich_GLG1_repeat"/>
</dbReference>
<evidence type="ECO:0000256" key="1">
    <source>
        <dbReference type="ARBA" id="ARBA00004479"/>
    </source>
</evidence>
<evidence type="ECO:0000256" key="6">
    <source>
        <dbReference type="ARBA" id="ARBA00022989"/>
    </source>
</evidence>
<dbReference type="InterPro" id="IPR039728">
    <property type="entry name" value="GLG1"/>
</dbReference>
<evidence type="ECO:0000256" key="9">
    <source>
        <dbReference type="ARBA" id="ARBA00024182"/>
    </source>
</evidence>
<accession>A0ABP0GXR1</accession>
<keyword evidence="7 11" id="KW-0472">Membrane</keyword>
<feature type="repeat" description="Cys-rich GLG1" evidence="10">
    <location>
        <begin position="770"/>
        <end position="830"/>
    </location>
</feature>